<reference evidence="1 2" key="1">
    <citation type="submission" date="2019-07" db="EMBL/GenBank/DDBJ databases">
        <authorList>
            <person name="Jastrzebski P J."/>
            <person name="Paukszto L."/>
            <person name="Jastrzebski P J."/>
        </authorList>
    </citation>
    <scope>NUCLEOTIDE SEQUENCE [LARGE SCALE GENOMIC DNA]</scope>
    <source>
        <strain evidence="1 2">WMS-il1</strain>
    </source>
</reference>
<feature type="non-terminal residue" evidence="1">
    <location>
        <position position="147"/>
    </location>
</feature>
<gene>
    <name evidence="1" type="ORF">WMSIL1_LOCUS1315</name>
</gene>
<evidence type="ECO:0000313" key="2">
    <source>
        <dbReference type="Proteomes" id="UP000321570"/>
    </source>
</evidence>
<dbReference type="AlphaFoldDB" id="A0A564XZG9"/>
<dbReference type="Proteomes" id="UP000321570">
    <property type="component" value="Unassembled WGS sequence"/>
</dbReference>
<accession>A0A564XZG9</accession>
<keyword evidence="2" id="KW-1185">Reference proteome</keyword>
<sequence length="147" mass="16943">MLTTTVNEWYRASLGRFERIHPQRSPEAAKMLNLIHMECDRLTQSHGSFGYYDTLISQFIQRFGMNENSSIEERNSSLNYPRQLGGQDVHILSGTLGISIKGLMFVAKLSEKRLSADLTHSDFYRLSPFRKPSRPKGTKRFSKSLER</sequence>
<organism evidence="1 2">
    <name type="scientific">Hymenolepis diminuta</name>
    <name type="common">Rat tapeworm</name>
    <dbReference type="NCBI Taxonomy" id="6216"/>
    <lineage>
        <taxon>Eukaryota</taxon>
        <taxon>Metazoa</taxon>
        <taxon>Spiralia</taxon>
        <taxon>Lophotrochozoa</taxon>
        <taxon>Platyhelminthes</taxon>
        <taxon>Cestoda</taxon>
        <taxon>Eucestoda</taxon>
        <taxon>Cyclophyllidea</taxon>
        <taxon>Hymenolepididae</taxon>
        <taxon>Hymenolepis</taxon>
    </lineage>
</organism>
<dbReference type="EMBL" id="CABIJS010000033">
    <property type="protein sequence ID" value="VUZ40412.1"/>
    <property type="molecule type" value="Genomic_DNA"/>
</dbReference>
<protein>
    <submittedName>
        <fullName evidence="1">Uncharacterized protein</fullName>
    </submittedName>
</protein>
<proteinExistence type="predicted"/>
<evidence type="ECO:0000313" key="1">
    <source>
        <dbReference type="EMBL" id="VUZ40412.1"/>
    </source>
</evidence>
<name>A0A564XZG9_HYMDI</name>